<keyword evidence="10" id="KW-0445">Lipid transport</keyword>
<evidence type="ECO:0000313" key="21">
    <source>
        <dbReference type="Ensembl" id="ENSSMAP00000050140.1"/>
    </source>
</evidence>
<sequence length="722" mass="80753">MATPRESDITVVGYWCKHRGMCGNNNPPIWTLETAAQWRRGQRRELVNFVTNKPSAAQRERSAARLLRSVSLLSLSLSLSPSPSLSPSLSDTRASGSVSPCTMSICLTVLVGLAILCLSLLGTLSPYFGEDCAYILRSVRLGARLVKYKRVKPFYSLLDRFLDAARAHPAKTFVHFEGREYSYGEVDKRSNQVARALQADARLKEGDAVALFLGNEPCFVWTWLGLAKLGCPAALLNFNIRSKSLLHCFSCCGAKVLIVSPELQDAVEEVLPMLREQGIAVYILSDSCGVQGINSLSDKISRASDEPLSRDLRANVTIRSTALYIYTSGTTGLPKAAVVTHERVWAASFLQAACGITADDVFYINLPMYHSAGFLIGMAGAIERGMTVILKRKFSASQFWDDCRKYNVTVMQYIGETMRYLCNTPKKDNEKDHKVRIAIGNGVRTDIWSEFLDRFGDIKVRELYAATEGNIGFINYTSKIGAVGRINFVHRFFFPYTLIKFNIEREEPVRNSEGLCVEAATGETGLLVGRITQRSPFVGYAGNTQQTEKKRLYDVLKKGDMYFNTGDLLRFDHENFVYFQDRVGDTFRWKGENVATSEVADILTMSRCILEANVYGVKVQGHEGRIGMATVTLKEGKDFDCSDAYKQVVNYLPAYARPRFIRIQPCLELTGTFKMKKVKLVEEGFNPAHIGDPLYFLDPEKKSYIPMTEEIYGAIAAREIKL</sequence>
<dbReference type="Gene3D" id="3.30.300.30">
    <property type="match status" value="1"/>
</dbReference>
<keyword evidence="3" id="KW-0813">Transport</keyword>
<dbReference type="InterPro" id="IPR042099">
    <property type="entry name" value="ANL_N_sf"/>
</dbReference>
<dbReference type="SUPFAM" id="SSF56801">
    <property type="entry name" value="Acetyl-CoA synthetase-like"/>
    <property type="match status" value="1"/>
</dbReference>
<dbReference type="InterPro" id="IPR025110">
    <property type="entry name" value="AMP-bd_C"/>
</dbReference>
<dbReference type="InterPro" id="IPR000873">
    <property type="entry name" value="AMP-dep_synth/lig_dom"/>
</dbReference>
<gene>
    <name evidence="21" type="primary">zgc:101540</name>
</gene>
<evidence type="ECO:0000313" key="22">
    <source>
        <dbReference type="Proteomes" id="UP000694558"/>
    </source>
</evidence>
<evidence type="ECO:0000256" key="5">
    <source>
        <dbReference type="ARBA" id="ARBA00022598"/>
    </source>
</evidence>
<keyword evidence="8" id="KW-0276">Fatty acid metabolism</keyword>
<dbReference type="GO" id="GO:0005789">
    <property type="term" value="C:endoplasmic reticulum membrane"/>
    <property type="evidence" value="ECO:0007669"/>
    <property type="project" value="TreeGrafter"/>
</dbReference>
<keyword evidence="7" id="KW-0547">Nucleotide-binding</keyword>
<keyword evidence="5" id="KW-0436">Ligase</keyword>
<dbReference type="GeneTree" id="ENSGT00940000164068"/>
<keyword evidence="9 18" id="KW-1133">Transmembrane helix</keyword>
<dbReference type="GO" id="GO:0044539">
    <property type="term" value="P:long-chain fatty acid import into cell"/>
    <property type="evidence" value="ECO:0007669"/>
    <property type="project" value="TreeGrafter"/>
</dbReference>
<evidence type="ECO:0000256" key="12">
    <source>
        <dbReference type="ARBA" id="ARBA00023136"/>
    </source>
</evidence>
<evidence type="ECO:0000256" key="1">
    <source>
        <dbReference type="ARBA" id="ARBA00004651"/>
    </source>
</evidence>
<comment type="catalytic activity">
    <reaction evidence="15">
        <text>a very long-chain fatty acid + ATP + CoA = a very long-chain fatty acyl-CoA + AMP + diphosphate</text>
        <dbReference type="Rhea" id="RHEA:54536"/>
        <dbReference type="ChEBI" id="CHEBI:30616"/>
        <dbReference type="ChEBI" id="CHEBI:33019"/>
        <dbReference type="ChEBI" id="CHEBI:57287"/>
        <dbReference type="ChEBI" id="CHEBI:58950"/>
        <dbReference type="ChEBI" id="CHEBI:138261"/>
        <dbReference type="ChEBI" id="CHEBI:456215"/>
    </reaction>
    <physiologicalReaction direction="left-to-right" evidence="15">
        <dbReference type="Rhea" id="RHEA:54537"/>
    </physiologicalReaction>
</comment>
<evidence type="ECO:0000256" key="17">
    <source>
        <dbReference type="ARBA" id="ARBA00048666"/>
    </source>
</evidence>
<keyword evidence="6 18" id="KW-0812">Transmembrane</keyword>
<evidence type="ECO:0000256" key="11">
    <source>
        <dbReference type="ARBA" id="ARBA00023098"/>
    </source>
</evidence>
<proteinExistence type="inferred from homology"/>
<evidence type="ECO:0000256" key="8">
    <source>
        <dbReference type="ARBA" id="ARBA00022832"/>
    </source>
</evidence>
<evidence type="ECO:0000256" key="10">
    <source>
        <dbReference type="ARBA" id="ARBA00023055"/>
    </source>
</evidence>
<comment type="catalytic activity">
    <reaction evidence="17">
        <text>tetracosanoate + ATP + CoA = tetracosanoyl-CoA + AMP + diphosphate</text>
        <dbReference type="Rhea" id="RHEA:33639"/>
        <dbReference type="ChEBI" id="CHEBI:30616"/>
        <dbReference type="ChEBI" id="CHEBI:31014"/>
        <dbReference type="ChEBI" id="CHEBI:33019"/>
        <dbReference type="ChEBI" id="CHEBI:57287"/>
        <dbReference type="ChEBI" id="CHEBI:65052"/>
        <dbReference type="ChEBI" id="CHEBI:456215"/>
    </reaction>
    <physiologicalReaction direction="left-to-right" evidence="17">
        <dbReference type="Rhea" id="RHEA:33640"/>
    </physiologicalReaction>
</comment>
<dbReference type="InterPro" id="IPR020845">
    <property type="entry name" value="AMP-binding_CS"/>
</dbReference>
<evidence type="ECO:0000256" key="18">
    <source>
        <dbReference type="SAM" id="Phobius"/>
    </source>
</evidence>
<dbReference type="GO" id="GO:0005886">
    <property type="term" value="C:plasma membrane"/>
    <property type="evidence" value="ECO:0007669"/>
    <property type="project" value="UniProtKB-SubCell"/>
</dbReference>
<evidence type="ECO:0000256" key="13">
    <source>
        <dbReference type="ARBA" id="ARBA00024484"/>
    </source>
</evidence>
<dbReference type="Proteomes" id="UP000694558">
    <property type="component" value="Chromosome 10"/>
</dbReference>
<comment type="catalytic activity">
    <reaction evidence="13">
        <text>a long-chain fatty acid + ATP + CoA = a long-chain fatty acyl-CoA + AMP + diphosphate</text>
        <dbReference type="Rhea" id="RHEA:15421"/>
        <dbReference type="ChEBI" id="CHEBI:30616"/>
        <dbReference type="ChEBI" id="CHEBI:33019"/>
        <dbReference type="ChEBI" id="CHEBI:57287"/>
        <dbReference type="ChEBI" id="CHEBI:57560"/>
        <dbReference type="ChEBI" id="CHEBI:83139"/>
        <dbReference type="ChEBI" id="CHEBI:456215"/>
        <dbReference type="EC" id="6.2.1.3"/>
    </reaction>
    <physiologicalReaction direction="left-to-right" evidence="13">
        <dbReference type="Rhea" id="RHEA:15422"/>
    </physiologicalReaction>
</comment>
<keyword evidence="4" id="KW-1003">Cell membrane</keyword>
<dbReference type="Pfam" id="PF13193">
    <property type="entry name" value="AMP-binding_C"/>
    <property type="match status" value="1"/>
</dbReference>
<evidence type="ECO:0000259" key="19">
    <source>
        <dbReference type="Pfam" id="PF00501"/>
    </source>
</evidence>
<comment type="subcellular location">
    <subcellularLocation>
        <location evidence="1">Cell membrane</location>
        <topology evidence="1">Multi-pass membrane protein</topology>
    </subcellularLocation>
</comment>
<dbReference type="PROSITE" id="PS00455">
    <property type="entry name" value="AMP_BINDING"/>
    <property type="match status" value="1"/>
</dbReference>
<dbReference type="GO" id="GO:0000166">
    <property type="term" value="F:nucleotide binding"/>
    <property type="evidence" value="ECO:0007669"/>
    <property type="project" value="UniProtKB-KW"/>
</dbReference>
<dbReference type="GO" id="GO:0005324">
    <property type="term" value="F:long-chain fatty acid transmembrane transporter activity"/>
    <property type="evidence" value="ECO:0007669"/>
    <property type="project" value="TreeGrafter"/>
</dbReference>
<evidence type="ECO:0000256" key="14">
    <source>
        <dbReference type="ARBA" id="ARBA00026121"/>
    </source>
</evidence>
<keyword evidence="11" id="KW-0443">Lipid metabolism</keyword>
<feature type="domain" description="AMP-dependent synthetase/ligase" evidence="19">
    <location>
        <begin position="163"/>
        <end position="485"/>
    </location>
</feature>
<evidence type="ECO:0000256" key="7">
    <source>
        <dbReference type="ARBA" id="ARBA00022741"/>
    </source>
</evidence>
<evidence type="ECO:0000256" key="15">
    <source>
        <dbReference type="ARBA" id="ARBA00036527"/>
    </source>
</evidence>
<evidence type="ECO:0000256" key="9">
    <source>
        <dbReference type="ARBA" id="ARBA00022989"/>
    </source>
</evidence>
<keyword evidence="12 18" id="KW-0472">Membrane</keyword>
<evidence type="ECO:0000256" key="16">
    <source>
        <dbReference type="ARBA" id="ARBA00041297"/>
    </source>
</evidence>
<dbReference type="EC" id="6.2.1.3" evidence="14"/>
<protein>
    <recommendedName>
        <fullName evidence="14">long-chain-fatty-acid--CoA ligase</fullName>
        <ecNumber evidence="14">6.2.1.3</ecNumber>
    </recommendedName>
    <alternativeName>
        <fullName evidence="16">Long-chain-fatty-acid--CoA ligase</fullName>
    </alternativeName>
</protein>
<dbReference type="PANTHER" id="PTHR43107:SF4">
    <property type="entry name" value="LONG-CHAIN FATTY ACID TRANSPORT PROTEIN 2"/>
    <property type="match status" value="1"/>
</dbReference>
<dbReference type="Ensembl" id="ENSSMAT00000073341.1">
    <property type="protein sequence ID" value="ENSSMAP00000050140.1"/>
    <property type="gene ID" value="ENSSMAG00000011228.2"/>
</dbReference>
<evidence type="ECO:0000259" key="20">
    <source>
        <dbReference type="Pfam" id="PF13193"/>
    </source>
</evidence>
<evidence type="ECO:0000256" key="4">
    <source>
        <dbReference type="ARBA" id="ARBA00022475"/>
    </source>
</evidence>
<dbReference type="FunFam" id="3.40.50.12780:FF:000005">
    <property type="entry name" value="Solute carrier family 27 member 6"/>
    <property type="match status" value="1"/>
</dbReference>
<comment type="similarity">
    <text evidence="2">Belongs to the ATP-dependent AMP-binding enzyme family.</text>
</comment>
<dbReference type="FunFam" id="3.30.300.30:FF:000002">
    <property type="entry name" value="Long-chain fatty acid transport protein 1"/>
    <property type="match status" value="1"/>
</dbReference>
<evidence type="ECO:0000256" key="2">
    <source>
        <dbReference type="ARBA" id="ARBA00006432"/>
    </source>
</evidence>
<organism evidence="21 22">
    <name type="scientific">Scophthalmus maximus</name>
    <name type="common">Turbot</name>
    <name type="synonym">Psetta maxima</name>
    <dbReference type="NCBI Taxonomy" id="52904"/>
    <lineage>
        <taxon>Eukaryota</taxon>
        <taxon>Metazoa</taxon>
        <taxon>Chordata</taxon>
        <taxon>Craniata</taxon>
        <taxon>Vertebrata</taxon>
        <taxon>Euteleostomi</taxon>
        <taxon>Actinopterygii</taxon>
        <taxon>Neopterygii</taxon>
        <taxon>Teleostei</taxon>
        <taxon>Neoteleostei</taxon>
        <taxon>Acanthomorphata</taxon>
        <taxon>Carangaria</taxon>
        <taxon>Pleuronectiformes</taxon>
        <taxon>Pleuronectoidei</taxon>
        <taxon>Scophthalmidae</taxon>
        <taxon>Scophthalmus</taxon>
    </lineage>
</organism>
<feature type="domain" description="AMP-binding enzyme C-terminal" evidence="20">
    <location>
        <begin position="599"/>
        <end position="674"/>
    </location>
</feature>
<dbReference type="CDD" id="cd05938">
    <property type="entry name" value="hsFATP2a_ACSVL_like"/>
    <property type="match status" value="1"/>
</dbReference>
<evidence type="ECO:0000256" key="3">
    <source>
        <dbReference type="ARBA" id="ARBA00022448"/>
    </source>
</evidence>
<dbReference type="AlphaFoldDB" id="A0A8D3CS82"/>
<dbReference type="Gene3D" id="3.40.50.12780">
    <property type="entry name" value="N-terminal domain of ligase-like"/>
    <property type="match status" value="1"/>
</dbReference>
<reference evidence="21" key="2">
    <citation type="submission" date="2025-08" db="UniProtKB">
        <authorList>
            <consortium name="Ensembl"/>
        </authorList>
    </citation>
    <scope>IDENTIFICATION</scope>
</reference>
<feature type="transmembrane region" description="Helical" evidence="18">
    <location>
        <begin position="105"/>
        <end position="128"/>
    </location>
</feature>
<dbReference type="Pfam" id="PF00501">
    <property type="entry name" value="AMP-binding"/>
    <property type="match status" value="1"/>
</dbReference>
<accession>A0A8D3CS82</accession>
<dbReference type="NCBIfam" id="NF006134">
    <property type="entry name" value="PRK08279.1"/>
    <property type="match status" value="1"/>
</dbReference>
<evidence type="ECO:0000256" key="6">
    <source>
        <dbReference type="ARBA" id="ARBA00022692"/>
    </source>
</evidence>
<reference evidence="21" key="1">
    <citation type="submission" date="2023-05" db="EMBL/GenBank/DDBJ databases">
        <title>High-quality long-read genome of Scophthalmus maximus.</title>
        <authorList>
            <person name="Lien S."/>
            <person name="Martinez P."/>
        </authorList>
    </citation>
    <scope>NUCLEOTIDE SEQUENCE [LARGE SCALE GENOMIC DNA]</scope>
</reference>
<dbReference type="InterPro" id="IPR045851">
    <property type="entry name" value="AMP-bd_C_sf"/>
</dbReference>
<dbReference type="GO" id="GO:0004467">
    <property type="term" value="F:long-chain fatty acid-CoA ligase activity"/>
    <property type="evidence" value="ECO:0007669"/>
    <property type="project" value="UniProtKB-EC"/>
</dbReference>
<name>A0A8D3CS82_SCOMX</name>
<dbReference type="PANTHER" id="PTHR43107">
    <property type="entry name" value="LONG-CHAIN FATTY ACID TRANSPORT PROTEIN"/>
    <property type="match status" value="1"/>
</dbReference>